<proteinExistence type="predicted"/>
<dbReference type="Pfam" id="PF23247">
    <property type="entry name" value="LRR_RPS2"/>
    <property type="match status" value="1"/>
</dbReference>
<organism evidence="2 3">
    <name type="scientific">Corchorus olitorius</name>
    <dbReference type="NCBI Taxonomy" id="93759"/>
    <lineage>
        <taxon>Eukaryota</taxon>
        <taxon>Viridiplantae</taxon>
        <taxon>Streptophyta</taxon>
        <taxon>Embryophyta</taxon>
        <taxon>Tracheophyta</taxon>
        <taxon>Spermatophyta</taxon>
        <taxon>Magnoliopsida</taxon>
        <taxon>eudicotyledons</taxon>
        <taxon>Gunneridae</taxon>
        <taxon>Pentapetalae</taxon>
        <taxon>rosids</taxon>
        <taxon>malvids</taxon>
        <taxon>Malvales</taxon>
        <taxon>Malvaceae</taxon>
        <taxon>Grewioideae</taxon>
        <taxon>Apeibeae</taxon>
        <taxon>Corchorus</taxon>
    </lineage>
</organism>
<feature type="non-terminal residue" evidence="2">
    <location>
        <position position="1"/>
    </location>
</feature>
<feature type="domain" description="Disease resistance protein At4g27190-like leucine-rich repeats" evidence="1">
    <location>
        <begin position="1"/>
        <end position="81"/>
    </location>
</feature>
<evidence type="ECO:0000259" key="1">
    <source>
        <dbReference type="Pfam" id="PF23247"/>
    </source>
</evidence>
<comment type="caution">
    <text evidence="2">The sequence shown here is derived from an EMBL/GenBank/DDBJ whole genome shotgun (WGS) entry which is preliminary data.</text>
</comment>
<dbReference type="Gene3D" id="3.80.10.10">
    <property type="entry name" value="Ribonuclease Inhibitor"/>
    <property type="match status" value="1"/>
</dbReference>
<sequence>MVDMLQKLNVMLISHCDDLESIIEPSGLPSTESSTIKFVLSRVRWLELESLSKLKSFYPKMHTTEWPALQKLIVTGCTNVKIFALENLNSQLDIPANEQPLFWFSKAKIGKSSESCESALQRLMGINIADSSEEA</sequence>
<dbReference type="EMBL" id="AWUE01015197">
    <property type="protein sequence ID" value="OMO99060.1"/>
    <property type="molecule type" value="Genomic_DNA"/>
</dbReference>
<name>A0A1R3JW80_9ROSI</name>
<protein>
    <submittedName>
        <fullName evidence="2">Disease resistance protein</fullName>
    </submittedName>
</protein>
<accession>A0A1R3JW80</accession>
<dbReference type="OrthoDB" id="1746449at2759"/>
<dbReference type="InterPro" id="IPR057135">
    <property type="entry name" value="At4g27190-like_LRR"/>
</dbReference>
<evidence type="ECO:0000313" key="3">
    <source>
        <dbReference type="Proteomes" id="UP000187203"/>
    </source>
</evidence>
<dbReference type="InterPro" id="IPR032675">
    <property type="entry name" value="LRR_dom_sf"/>
</dbReference>
<keyword evidence="3" id="KW-1185">Reference proteome</keyword>
<gene>
    <name evidence="2" type="ORF">COLO4_13535</name>
</gene>
<evidence type="ECO:0000313" key="2">
    <source>
        <dbReference type="EMBL" id="OMO99060.1"/>
    </source>
</evidence>
<dbReference type="Proteomes" id="UP000187203">
    <property type="component" value="Unassembled WGS sequence"/>
</dbReference>
<reference evidence="3" key="1">
    <citation type="submission" date="2013-09" db="EMBL/GenBank/DDBJ databases">
        <title>Corchorus olitorius genome sequencing.</title>
        <authorList>
            <person name="Alam M."/>
            <person name="Haque M.S."/>
            <person name="Islam M.S."/>
            <person name="Emdad E.M."/>
            <person name="Islam M.M."/>
            <person name="Ahmed B."/>
            <person name="Halim A."/>
            <person name="Hossen Q.M.M."/>
            <person name="Hossain M.Z."/>
            <person name="Ahmed R."/>
            <person name="Khan M.M."/>
            <person name="Islam R."/>
            <person name="Rashid M.M."/>
            <person name="Khan S.A."/>
            <person name="Rahman M.S."/>
            <person name="Alam M."/>
            <person name="Yahiya A.S."/>
            <person name="Khan M.S."/>
            <person name="Azam M.S."/>
            <person name="Haque T."/>
            <person name="Lashkar M.Z.H."/>
            <person name="Akhand A.I."/>
            <person name="Morshed G."/>
            <person name="Roy S."/>
            <person name="Uddin K.S."/>
            <person name="Rabeya T."/>
            <person name="Hossain A.S."/>
            <person name="Chowdhury A."/>
            <person name="Snigdha A.R."/>
            <person name="Mortoza M.S."/>
            <person name="Matin S.A."/>
            <person name="Hoque S.M.E."/>
            <person name="Islam M.K."/>
            <person name="Roy D.K."/>
            <person name="Haider R."/>
            <person name="Moosa M.M."/>
            <person name="Elias S.M."/>
            <person name="Hasan A.M."/>
            <person name="Jahan S."/>
            <person name="Shafiuddin M."/>
            <person name="Mahmood N."/>
            <person name="Shommy N.S."/>
        </authorList>
    </citation>
    <scope>NUCLEOTIDE SEQUENCE [LARGE SCALE GENOMIC DNA]</scope>
    <source>
        <strain evidence="3">cv. O-4</strain>
    </source>
</reference>
<dbReference type="AlphaFoldDB" id="A0A1R3JW80"/>